<evidence type="ECO:0000313" key="6">
    <source>
        <dbReference type="EMBL" id="SOQ47079.1"/>
    </source>
</evidence>
<evidence type="ECO:0000256" key="2">
    <source>
        <dbReference type="ARBA" id="ARBA00008098"/>
    </source>
</evidence>
<dbReference type="Gene3D" id="1.10.238.20">
    <property type="entry name" value="Pheromone/general odorant binding protein domain"/>
    <property type="match status" value="1"/>
</dbReference>
<organism evidence="6">
    <name type="scientific">Spodoptera frugiperda</name>
    <name type="common">Fall armyworm</name>
    <dbReference type="NCBI Taxonomy" id="7108"/>
    <lineage>
        <taxon>Eukaryota</taxon>
        <taxon>Metazoa</taxon>
        <taxon>Ecdysozoa</taxon>
        <taxon>Arthropoda</taxon>
        <taxon>Hexapoda</taxon>
        <taxon>Insecta</taxon>
        <taxon>Pterygota</taxon>
        <taxon>Neoptera</taxon>
        <taxon>Endopterygota</taxon>
        <taxon>Lepidoptera</taxon>
        <taxon>Glossata</taxon>
        <taxon>Ditrysia</taxon>
        <taxon>Noctuoidea</taxon>
        <taxon>Noctuidae</taxon>
        <taxon>Amphipyrinae</taxon>
        <taxon>Spodoptera</taxon>
    </lineage>
</organism>
<sequence>MFVVRCSSFVVALFCLVSVYAQSGDEEAGIKEALRPFVQECADEFGITEEQFEEAKKNGNAADIDPCFMSCFLKKAKFFDSQGKFDVDSTIAFVNDHMDGGPTMQFISAVGEECEKINDEDVSDGDKGCDRAKMLFDCIVDTKKRWDE</sequence>
<evidence type="ECO:0000256" key="5">
    <source>
        <dbReference type="SAM" id="SignalP"/>
    </source>
</evidence>
<dbReference type="SMART" id="SM00708">
    <property type="entry name" value="PhBP"/>
    <property type="match status" value="1"/>
</dbReference>
<feature type="chain" id="PRO_5013924166" evidence="5">
    <location>
        <begin position="22"/>
        <end position="148"/>
    </location>
</feature>
<comment type="similarity">
    <text evidence="2">Belongs to the PBP/GOBP family.</text>
</comment>
<dbReference type="PANTHER" id="PTHR11857">
    <property type="entry name" value="ODORANT BINDING PROTEIN-RELATED"/>
    <property type="match status" value="1"/>
</dbReference>
<keyword evidence="3" id="KW-0964">Secreted</keyword>
<dbReference type="SUPFAM" id="SSF47565">
    <property type="entry name" value="Insect pheromone/odorant-binding proteins"/>
    <property type="match status" value="1"/>
</dbReference>
<dbReference type="InterPro" id="IPR006170">
    <property type="entry name" value="PBP/GOBP"/>
</dbReference>
<name>A0A2H1W1X5_SPOFR</name>
<dbReference type="AlphaFoldDB" id="A0A2H1W1X5"/>
<feature type="signal peptide" evidence="5">
    <location>
        <begin position="1"/>
        <end position="21"/>
    </location>
</feature>
<evidence type="ECO:0000256" key="4">
    <source>
        <dbReference type="ARBA" id="ARBA00022729"/>
    </source>
</evidence>
<dbReference type="CDD" id="cd23992">
    <property type="entry name" value="PBP_GOBP"/>
    <property type="match status" value="1"/>
</dbReference>
<accession>A0A2H1W1X5</accession>
<dbReference type="GO" id="GO:0005615">
    <property type="term" value="C:extracellular space"/>
    <property type="evidence" value="ECO:0007669"/>
    <property type="project" value="TreeGrafter"/>
</dbReference>
<dbReference type="InterPro" id="IPR036728">
    <property type="entry name" value="PBP_GOBP_sf"/>
</dbReference>
<dbReference type="PANTHER" id="PTHR11857:SF43">
    <property type="entry name" value="GEO07291P1-RELATED"/>
    <property type="match status" value="1"/>
</dbReference>
<dbReference type="GO" id="GO:0005549">
    <property type="term" value="F:odorant binding"/>
    <property type="evidence" value="ECO:0007669"/>
    <property type="project" value="InterPro"/>
</dbReference>
<dbReference type="GO" id="GO:0007608">
    <property type="term" value="P:sensory perception of smell"/>
    <property type="evidence" value="ECO:0007669"/>
    <property type="project" value="TreeGrafter"/>
</dbReference>
<reference evidence="6" key="1">
    <citation type="submission" date="2016-07" db="EMBL/GenBank/DDBJ databases">
        <authorList>
            <person name="Bretaudeau A."/>
        </authorList>
    </citation>
    <scope>NUCLEOTIDE SEQUENCE</scope>
    <source>
        <strain evidence="6">Rice</strain>
        <tissue evidence="6">Whole body</tissue>
    </source>
</reference>
<proteinExistence type="inferred from homology"/>
<evidence type="ECO:0000256" key="1">
    <source>
        <dbReference type="ARBA" id="ARBA00004613"/>
    </source>
</evidence>
<protein>
    <submittedName>
        <fullName evidence="6">SFRICE041993.2</fullName>
    </submittedName>
</protein>
<dbReference type="EMBL" id="ODYU01005815">
    <property type="protein sequence ID" value="SOQ47079.1"/>
    <property type="molecule type" value="Genomic_DNA"/>
</dbReference>
<gene>
    <name evidence="6" type="primary">SFRICE041993.2</name>
    <name evidence="6" type="ORF">SFRICE_041993.2</name>
</gene>
<keyword evidence="4 5" id="KW-0732">Signal</keyword>
<dbReference type="Pfam" id="PF01395">
    <property type="entry name" value="PBP_GOBP"/>
    <property type="match status" value="1"/>
</dbReference>
<comment type="subcellular location">
    <subcellularLocation>
        <location evidence="1">Secreted</location>
    </subcellularLocation>
</comment>
<evidence type="ECO:0000256" key="3">
    <source>
        <dbReference type="ARBA" id="ARBA00022525"/>
    </source>
</evidence>